<dbReference type="AlphaFoldDB" id="A0A183U1U3"/>
<dbReference type="Proteomes" id="UP000050794">
    <property type="component" value="Unassembled WGS sequence"/>
</dbReference>
<name>A0A183U1U3_TOXCA</name>
<organism evidence="1 2">
    <name type="scientific">Toxocara canis</name>
    <name type="common">Canine roundworm</name>
    <dbReference type="NCBI Taxonomy" id="6265"/>
    <lineage>
        <taxon>Eukaryota</taxon>
        <taxon>Metazoa</taxon>
        <taxon>Ecdysozoa</taxon>
        <taxon>Nematoda</taxon>
        <taxon>Chromadorea</taxon>
        <taxon>Rhabditida</taxon>
        <taxon>Spirurina</taxon>
        <taxon>Ascaridomorpha</taxon>
        <taxon>Ascaridoidea</taxon>
        <taxon>Toxocaridae</taxon>
        <taxon>Toxocara</taxon>
    </lineage>
</organism>
<accession>A0A183U1U3</accession>
<evidence type="ECO:0000313" key="2">
    <source>
        <dbReference type="WBParaSite" id="TCNE_0000246301-mRNA-1"/>
    </source>
</evidence>
<dbReference type="WBParaSite" id="TCNE_0000246301-mRNA-1">
    <property type="protein sequence ID" value="TCNE_0000246301-mRNA-1"/>
    <property type="gene ID" value="TCNE_0000246301"/>
</dbReference>
<protein>
    <submittedName>
        <fullName evidence="2">DUF908 domain-containing protein</fullName>
    </submittedName>
</protein>
<keyword evidence="1" id="KW-1185">Reference proteome</keyword>
<sequence length="334" mass="36918">LVSLLDSGNMEVVVETLRLLQVISKRSRFLSQHLSEFQQKQLTMKLTAIVQCWSGKLRNSKMDECCASEVWSTPLLPICYQVGNSTKIIRSVQLDKSLALEVDEVLLGEKVSEEERISLCARMRLVRAFCTVEGRRMCVVARLLALSVLVYSRTLLEEWQLNSMLYDSLVEEISRLLLVDIAPSGVLVDTIKTEALKTLTSIISLDRPAKQNVVVECLGANSYHGFMARAVRICVEDLRRGTLGMPGHNSVQFCTALFSLLYHLAGFDNGGDALVSCALTESLLAVVGCESVPLEQISFATRAVRVLDIMTSLDANAFTANNGMNVIISRLAVR</sequence>
<reference evidence="2" key="1">
    <citation type="submission" date="2016-06" db="UniProtKB">
        <authorList>
            <consortium name="WormBaseParasite"/>
        </authorList>
    </citation>
    <scope>IDENTIFICATION</scope>
</reference>
<evidence type="ECO:0000313" key="1">
    <source>
        <dbReference type="Proteomes" id="UP000050794"/>
    </source>
</evidence>
<proteinExistence type="predicted"/>